<dbReference type="InterPro" id="IPR048020">
    <property type="entry name" value="Transpos_IS3"/>
</dbReference>
<accession>A0ABX0LQI5</accession>
<gene>
    <name evidence="2" type="ORF">F0185_13690</name>
</gene>
<dbReference type="Pfam" id="PF13333">
    <property type="entry name" value="rve_2"/>
    <property type="match status" value="1"/>
</dbReference>
<name>A0ABX0LQI5_9BURK</name>
<dbReference type="InterPro" id="IPR050900">
    <property type="entry name" value="Transposase_IS3/IS150/IS904"/>
</dbReference>
<dbReference type="RefSeq" id="WP_167225269.1">
    <property type="nucleotide sequence ID" value="NZ_VUYU01000007.1"/>
</dbReference>
<evidence type="ECO:0000313" key="2">
    <source>
        <dbReference type="EMBL" id="NHZ34636.1"/>
    </source>
</evidence>
<keyword evidence="3" id="KW-1185">Reference proteome</keyword>
<dbReference type="InterPro" id="IPR036397">
    <property type="entry name" value="RNaseH_sf"/>
</dbReference>
<dbReference type="InterPro" id="IPR009057">
    <property type="entry name" value="Homeodomain-like_sf"/>
</dbReference>
<dbReference type="InterPro" id="IPR025948">
    <property type="entry name" value="HTH-like_dom"/>
</dbReference>
<proteinExistence type="predicted"/>
<dbReference type="PROSITE" id="PS50994">
    <property type="entry name" value="INTEGRASE"/>
    <property type="match status" value="1"/>
</dbReference>
<comment type="caution">
    <text evidence="2">The sequence shown here is derived from an EMBL/GenBank/DDBJ whole genome shotgun (WGS) entry which is preliminary data.</text>
</comment>
<protein>
    <submittedName>
        <fullName evidence="2">IS3 family transposase</fullName>
    </submittedName>
</protein>
<dbReference type="NCBIfam" id="NF033516">
    <property type="entry name" value="transpos_IS3"/>
    <property type="match status" value="1"/>
</dbReference>
<dbReference type="SUPFAM" id="SSF46689">
    <property type="entry name" value="Homeodomain-like"/>
    <property type="match status" value="1"/>
</dbReference>
<evidence type="ECO:0000259" key="1">
    <source>
        <dbReference type="PROSITE" id="PS50994"/>
    </source>
</evidence>
<feature type="domain" description="Integrase catalytic" evidence="1">
    <location>
        <begin position="220"/>
        <end position="382"/>
    </location>
</feature>
<organism evidence="2 3">
    <name type="scientific">Massilia rubra</name>
    <dbReference type="NCBI Taxonomy" id="2607910"/>
    <lineage>
        <taxon>Bacteria</taxon>
        <taxon>Pseudomonadati</taxon>
        <taxon>Pseudomonadota</taxon>
        <taxon>Betaproteobacteria</taxon>
        <taxon>Burkholderiales</taxon>
        <taxon>Oxalobacteraceae</taxon>
        <taxon>Telluria group</taxon>
        <taxon>Massilia</taxon>
    </lineage>
</organism>
<dbReference type="Proteomes" id="UP000785613">
    <property type="component" value="Unassembled WGS sequence"/>
</dbReference>
<sequence>MTRSKTYTPELREEAVKLVLTQGLTLEDASLRLTIPKGTLANWVTAARHGTSPKVAPGSRSVPELEAEVTKLRKELAEARMERDIVKKGGSVLCAGVAAKYAVMKKLRLEYPVTVLCRVFDVSRSGFYAWTQGKLSQRAQDDARLKVAIEAVHAQSRQTYGPLRMQPELEAQGFPAGRDRIVRLRRELALRCKQKRKFKATTNSNHDLPVADNLLNQTFAPTRPNEAWVTDITYVATGEGWLYLAGIKDVFTCELVGYAMDERMTQTLTATALWKAVRNKRPAPGLIHHSDRGSQYCAHDYQKLVKQFGMQSSMSRRGNCYDNAPMESFWGSLKNELVHHQRYATRADAKAAIQEYIESFYNRQRRHSRLGNVPPALFAEKFSKRQQAA</sequence>
<dbReference type="InterPro" id="IPR002514">
    <property type="entry name" value="Transposase_8"/>
</dbReference>
<reference evidence="2 3" key="1">
    <citation type="submission" date="2019-09" db="EMBL/GenBank/DDBJ databases">
        <title>Taxonomy of Antarctic Massilia spp.: description of Massilia rubra sp. nov., Massilia aquatica sp. nov., Massilia mucilaginosa sp. nov., Massilia frigida sp. nov. isolated from streams, lakes and regoliths.</title>
        <authorList>
            <person name="Holochova P."/>
            <person name="Sedlacek I."/>
            <person name="Kralova S."/>
            <person name="Maslanova I."/>
            <person name="Busse H.-J."/>
            <person name="Stankova E."/>
            <person name="Vrbovska V."/>
            <person name="Kovarovic V."/>
            <person name="Bartak M."/>
            <person name="Svec P."/>
            <person name="Pantucek R."/>
        </authorList>
    </citation>
    <scope>NUCLEOTIDE SEQUENCE [LARGE SCALE GENOMIC DNA]</scope>
    <source>
        <strain evidence="2 3">CCM 8692</strain>
    </source>
</reference>
<dbReference type="PANTHER" id="PTHR46889">
    <property type="entry name" value="TRANSPOSASE INSF FOR INSERTION SEQUENCE IS3B-RELATED"/>
    <property type="match status" value="1"/>
</dbReference>
<dbReference type="SUPFAM" id="SSF53098">
    <property type="entry name" value="Ribonuclease H-like"/>
    <property type="match status" value="1"/>
</dbReference>
<dbReference type="Gene3D" id="1.10.10.60">
    <property type="entry name" value="Homeodomain-like"/>
    <property type="match status" value="1"/>
</dbReference>
<evidence type="ECO:0000313" key="3">
    <source>
        <dbReference type="Proteomes" id="UP000785613"/>
    </source>
</evidence>
<dbReference type="Pfam" id="PF13276">
    <property type="entry name" value="HTH_21"/>
    <property type="match status" value="1"/>
</dbReference>
<dbReference type="InterPro" id="IPR001584">
    <property type="entry name" value="Integrase_cat-core"/>
</dbReference>
<dbReference type="PANTHER" id="PTHR46889:SF4">
    <property type="entry name" value="TRANSPOSASE INSO FOR INSERTION SEQUENCE ELEMENT IS911B-RELATED"/>
    <property type="match status" value="1"/>
</dbReference>
<dbReference type="Pfam" id="PF01527">
    <property type="entry name" value="HTH_Tnp_1"/>
    <property type="match status" value="1"/>
</dbReference>
<dbReference type="Gene3D" id="3.30.420.10">
    <property type="entry name" value="Ribonuclease H-like superfamily/Ribonuclease H"/>
    <property type="match status" value="1"/>
</dbReference>
<dbReference type="EMBL" id="VUYU01000007">
    <property type="protein sequence ID" value="NHZ34636.1"/>
    <property type="molecule type" value="Genomic_DNA"/>
</dbReference>
<dbReference type="InterPro" id="IPR012337">
    <property type="entry name" value="RNaseH-like_sf"/>
</dbReference>
<dbReference type="Pfam" id="PF00665">
    <property type="entry name" value="rve"/>
    <property type="match status" value="1"/>
</dbReference>